<evidence type="ECO:0000256" key="1">
    <source>
        <dbReference type="ARBA" id="ARBA00004141"/>
    </source>
</evidence>
<dbReference type="Pfam" id="PF01040">
    <property type="entry name" value="UbiA"/>
    <property type="match status" value="1"/>
</dbReference>
<feature type="transmembrane region" description="Helical" evidence="5">
    <location>
        <begin position="138"/>
        <end position="156"/>
    </location>
</feature>
<keyword evidence="4 5" id="KW-0472">Membrane</keyword>
<evidence type="ECO:0000256" key="3">
    <source>
        <dbReference type="ARBA" id="ARBA00022989"/>
    </source>
</evidence>
<dbReference type="GO" id="GO:0016765">
    <property type="term" value="F:transferase activity, transferring alkyl or aryl (other than methyl) groups"/>
    <property type="evidence" value="ECO:0007669"/>
    <property type="project" value="InterPro"/>
</dbReference>
<evidence type="ECO:0000256" key="5">
    <source>
        <dbReference type="SAM" id="Phobius"/>
    </source>
</evidence>
<evidence type="ECO:0000313" key="6">
    <source>
        <dbReference type="EMBL" id="OGD72339.1"/>
    </source>
</evidence>
<accession>A0A1F5EY78</accession>
<feature type="transmembrane region" description="Helical" evidence="5">
    <location>
        <begin position="46"/>
        <end position="65"/>
    </location>
</feature>
<dbReference type="CDD" id="cd13961">
    <property type="entry name" value="PT_UbiA_DGGGPS"/>
    <property type="match status" value="1"/>
</dbReference>
<name>A0A1F5EY78_9BACT</name>
<dbReference type="EMBL" id="MFAF01000125">
    <property type="protein sequence ID" value="OGD72339.1"/>
    <property type="molecule type" value="Genomic_DNA"/>
</dbReference>
<dbReference type="InterPro" id="IPR050475">
    <property type="entry name" value="Prenyltransferase_related"/>
</dbReference>
<evidence type="ECO:0000313" key="7">
    <source>
        <dbReference type="Proteomes" id="UP000177187"/>
    </source>
</evidence>
<dbReference type="Proteomes" id="UP000177187">
    <property type="component" value="Unassembled WGS sequence"/>
</dbReference>
<dbReference type="InterPro" id="IPR000537">
    <property type="entry name" value="UbiA_prenyltransferase"/>
</dbReference>
<feature type="transmembrane region" description="Helical" evidence="5">
    <location>
        <begin position="210"/>
        <end position="229"/>
    </location>
</feature>
<dbReference type="PANTHER" id="PTHR42723:SF1">
    <property type="entry name" value="CHLOROPHYLL SYNTHASE, CHLOROPLASTIC"/>
    <property type="match status" value="1"/>
</dbReference>
<dbReference type="STRING" id="1817816.A2Y64_00520"/>
<dbReference type="AlphaFoldDB" id="A0A1F5EY78"/>
<reference evidence="6 7" key="1">
    <citation type="journal article" date="2016" name="Nat. Commun.">
        <title>Thousands of microbial genomes shed light on interconnected biogeochemical processes in an aquifer system.</title>
        <authorList>
            <person name="Anantharaman K."/>
            <person name="Brown C.T."/>
            <person name="Hug L.A."/>
            <person name="Sharon I."/>
            <person name="Castelle C.J."/>
            <person name="Probst A.J."/>
            <person name="Thomas B.C."/>
            <person name="Singh A."/>
            <person name="Wilkins M.J."/>
            <person name="Karaoz U."/>
            <person name="Brodie E.L."/>
            <person name="Williams K.H."/>
            <person name="Hubbard S.S."/>
            <person name="Banfield J.F."/>
        </authorList>
    </citation>
    <scope>NUCLEOTIDE SEQUENCE [LARGE SCALE GENOMIC DNA]</scope>
</reference>
<feature type="transmembrane region" description="Helical" evidence="5">
    <location>
        <begin position="268"/>
        <end position="290"/>
    </location>
</feature>
<evidence type="ECO:0000256" key="4">
    <source>
        <dbReference type="ARBA" id="ARBA00023136"/>
    </source>
</evidence>
<dbReference type="Gene3D" id="1.10.357.140">
    <property type="entry name" value="UbiA prenyltransferase"/>
    <property type="match status" value="1"/>
</dbReference>
<proteinExistence type="predicted"/>
<feature type="transmembrane region" description="Helical" evidence="5">
    <location>
        <begin position="88"/>
        <end position="109"/>
    </location>
</feature>
<dbReference type="PANTHER" id="PTHR42723">
    <property type="entry name" value="CHLOROPHYLL SYNTHASE"/>
    <property type="match status" value="1"/>
</dbReference>
<evidence type="ECO:0000256" key="2">
    <source>
        <dbReference type="ARBA" id="ARBA00022692"/>
    </source>
</evidence>
<feature type="transmembrane region" description="Helical" evidence="5">
    <location>
        <begin position="115"/>
        <end position="131"/>
    </location>
</feature>
<feature type="transmembrane region" description="Helical" evidence="5">
    <location>
        <begin position="235"/>
        <end position="256"/>
    </location>
</feature>
<gene>
    <name evidence="6" type="ORF">A2Y64_00520</name>
</gene>
<comment type="caution">
    <text evidence="6">The sequence shown here is derived from an EMBL/GenBank/DDBJ whole genome shotgun (WGS) entry which is preliminary data.</text>
</comment>
<keyword evidence="2 5" id="KW-0812">Transmembrane</keyword>
<dbReference type="Gene3D" id="1.20.120.1780">
    <property type="entry name" value="UbiA prenyltransferase"/>
    <property type="match status" value="1"/>
</dbReference>
<dbReference type="GO" id="GO:0016020">
    <property type="term" value="C:membrane"/>
    <property type="evidence" value="ECO:0007669"/>
    <property type="project" value="UniProtKB-SubCell"/>
</dbReference>
<protein>
    <recommendedName>
        <fullName evidence="8">Geranylgeranylglycerol-phosphate geranylgeranyltransferase</fullName>
    </recommendedName>
</protein>
<comment type="subcellular location">
    <subcellularLocation>
        <location evidence="1">Membrane</location>
        <topology evidence="1">Multi-pass membrane protein</topology>
    </subcellularLocation>
</comment>
<keyword evidence="3 5" id="KW-1133">Transmembrane helix</keyword>
<feature type="transmembrane region" description="Helical" evidence="5">
    <location>
        <begin position="162"/>
        <end position="178"/>
    </location>
</feature>
<sequence length="296" mass="30861">MTKFRAFVELARPTNMLLVFAAVVFGAALALPPGSCPMSGWGEALGPLIAAAFALSLVAAGGYALNDRMDLAIDRINRPERPLPAGHLSPRAAVVFCVCAWAAAVGLTFFGPPSGYFIVPFCILLSAVYAMRLKHTGLAGNLAVALMTSLALAYGATAAGGLGRVLPLAALAFLVNLSREIFKDVEDLPGDAEAGARTLAVRLGEGPTRLIGASVAFAVTPALTLFYFFDRLAWVDVLAVALGMALPLLVIGAHGLTRAGKAGKVQRWLKASMFCGLATLLLGRTIYWLAVSGFLG</sequence>
<evidence type="ECO:0008006" key="8">
    <source>
        <dbReference type="Google" id="ProtNLM"/>
    </source>
</evidence>
<organism evidence="6 7">
    <name type="scientific">Candidatus Coatesbacteria bacterium RBG_13_66_14</name>
    <dbReference type="NCBI Taxonomy" id="1817816"/>
    <lineage>
        <taxon>Bacteria</taxon>
        <taxon>Candidatus Coatesiibacteriota</taxon>
    </lineage>
</organism>
<dbReference type="InterPro" id="IPR044878">
    <property type="entry name" value="UbiA_sf"/>
</dbReference>